<keyword evidence="5 6" id="KW-0472">Membrane</keyword>
<organism evidence="8 9">
    <name type="scientific">Ohtaekwangia koreensis</name>
    <dbReference type="NCBI Taxonomy" id="688867"/>
    <lineage>
        <taxon>Bacteria</taxon>
        <taxon>Pseudomonadati</taxon>
        <taxon>Bacteroidota</taxon>
        <taxon>Cytophagia</taxon>
        <taxon>Cytophagales</taxon>
        <taxon>Fulvivirgaceae</taxon>
        <taxon>Ohtaekwangia</taxon>
    </lineage>
</organism>
<feature type="transmembrane region" description="Helical" evidence="6">
    <location>
        <begin position="6"/>
        <end position="30"/>
    </location>
</feature>
<proteinExistence type="predicted"/>
<keyword evidence="2" id="KW-1003">Cell membrane</keyword>
<dbReference type="RefSeq" id="WP_079687991.1">
    <property type="nucleotide sequence ID" value="NZ_FUZU01000002.1"/>
</dbReference>
<evidence type="ECO:0000256" key="1">
    <source>
        <dbReference type="ARBA" id="ARBA00004651"/>
    </source>
</evidence>
<keyword evidence="3 6" id="KW-0812">Transmembrane</keyword>
<dbReference type="Proteomes" id="UP000190961">
    <property type="component" value="Unassembled WGS sequence"/>
</dbReference>
<feature type="domain" description="Cardiolipin synthase N-terminal" evidence="7">
    <location>
        <begin position="22"/>
        <end position="63"/>
    </location>
</feature>
<name>A0A1T5LMR4_9BACT</name>
<accession>A0A1T5LMR4</accession>
<dbReference type="InterPro" id="IPR027379">
    <property type="entry name" value="CLS_N"/>
</dbReference>
<evidence type="ECO:0000256" key="2">
    <source>
        <dbReference type="ARBA" id="ARBA00022475"/>
    </source>
</evidence>
<dbReference type="STRING" id="688867.SAMN05660236_3474"/>
<sequence>MELLTPGVGLIVWLIVSLLNLVLFVIAVVLLVKQRIPAVDKLLWFAIILCIPIIGSGIYLVSGYSSAKRERS</sequence>
<keyword evidence="9" id="KW-1185">Reference proteome</keyword>
<feature type="transmembrane region" description="Helical" evidence="6">
    <location>
        <begin position="42"/>
        <end position="62"/>
    </location>
</feature>
<evidence type="ECO:0000256" key="3">
    <source>
        <dbReference type="ARBA" id="ARBA00022692"/>
    </source>
</evidence>
<dbReference type="AlphaFoldDB" id="A0A1T5LMR4"/>
<evidence type="ECO:0000256" key="6">
    <source>
        <dbReference type="SAM" id="Phobius"/>
    </source>
</evidence>
<evidence type="ECO:0000256" key="4">
    <source>
        <dbReference type="ARBA" id="ARBA00022989"/>
    </source>
</evidence>
<protein>
    <submittedName>
        <fullName evidence="8">Phospholipase_D-nuclease N-terminal</fullName>
    </submittedName>
</protein>
<dbReference type="Pfam" id="PF13396">
    <property type="entry name" value="PLDc_N"/>
    <property type="match status" value="1"/>
</dbReference>
<dbReference type="GO" id="GO:0005886">
    <property type="term" value="C:plasma membrane"/>
    <property type="evidence" value="ECO:0007669"/>
    <property type="project" value="UniProtKB-SubCell"/>
</dbReference>
<evidence type="ECO:0000313" key="8">
    <source>
        <dbReference type="EMBL" id="SKC76829.1"/>
    </source>
</evidence>
<comment type="subcellular location">
    <subcellularLocation>
        <location evidence="1">Cell membrane</location>
        <topology evidence="1">Multi-pass membrane protein</topology>
    </subcellularLocation>
</comment>
<dbReference type="EMBL" id="FUZU01000002">
    <property type="protein sequence ID" value="SKC76829.1"/>
    <property type="molecule type" value="Genomic_DNA"/>
</dbReference>
<keyword evidence="4 6" id="KW-1133">Transmembrane helix</keyword>
<reference evidence="8 9" key="1">
    <citation type="submission" date="2017-02" db="EMBL/GenBank/DDBJ databases">
        <authorList>
            <person name="Peterson S.W."/>
        </authorList>
    </citation>
    <scope>NUCLEOTIDE SEQUENCE [LARGE SCALE GENOMIC DNA]</scope>
    <source>
        <strain evidence="8 9">DSM 25262</strain>
    </source>
</reference>
<gene>
    <name evidence="8" type="ORF">SAMN05660236_3474</name>
</gene>
<evidence type="ECO:0000313" key="9">
    <source>
        <dbReference type="Proteomes" id="UP000190961"/>
    </source>
</evidence>
<evidence type="ECO:0000256" key="5">
    <source>
        <dbReference type="ARBA" id="ARBA00023136"/>
    </source>
</evidence>
<evidence type="ECO:0000259" key="7">
    <source>
        <dbReference type="Pfam" id="PF13396"/>
    </source>
</evidence>